<dbReference type="InterPro" id="IPR045851">
    <property type="entry name" value="AMP-bd_C_sf"/>
</dbReference>
<keyword evidence="6" id="KW-0436">Ligase</keyword>
<reference evidence="11" key="1">
    <citation type="submission" date="2018-06" db="EMBL/GenBank/DDBJ databases">
        <authorList>
            <consortium name="Pathogen Informatics"/>
            <person name="Doyle S."/>
        </authorList>
    </citation>
    <scope>NUCLEOTIDE SEQUENCE [LARGE SCALE GENOMIC DNA]</scope>
    <source>
        <strain evidence="11">NCTC12218</strain>
    </source>
</reference>
<evidence type="ECO:0000259" key="9">
    <source>
        <dbReference type="PROSITE" id="PS50075"/>
    </source>
</evidence>
<dbReference type="InterPro" id="IPR020806">
    <property type="entry name" value="PKS_PP-bd"/>
</dbReference>
<dbReference type="GO" id="GO:0031177">
    <property type="term" value="F:phosphopantetheine binding"/>
    <property type="evidence" value="ECO:0007669"/>
    <property type="project" value="InterPro"/>
</dbReference>
<dbReference type="FunFam" id="3.40.50.980:FF:000001">
    <property type="entry name" value="Non-ribosomal peptide synthetase"/>
    <property type="match status" value="1"/>
</dbReference>
<dbReference type="Pfam" id="PF00550">
    <property type="entry name" value="PP-binding"/>
    <property type="match status" value="2"/>
</dbReference>
<dbReference type="GO" id="GO:0043041">
    <property type="term" value="P:amino acid activation for nonribosomal peptide biosynthetic process"/>
    <property type="evidence" value="ECO:0007669"/>
    <property type="project" value="TreeGrafter"/>
</dbReference>
<dbReference type="GO" id="GO:0017000">
    <property type="term" value="P:antibiotic biosynthetic process"/>
    <property type="evidence" value="ECO:0007669"/>
    <property type="project" value="UniProtKB-KW"/>
</dbReference>
<dbReference type="PANTHER" id="PTHR45527">
    <property type="entry name" value="NONRIBOSOMAL PEPTIDE SYNTHETASE"/>
    <property type="match status" value="1"/>
</dbReference>
<dbReference type="Pfam" id="PF00501">
    <property type="entry name" value="AMP-binding"/>
    <property type="match status" value="2"/>
</dbReference>
<evidence type="ECO:0000256" key="8">
    <source>
        <dbReference type="ARBA" id="ARBA00032875"/>
    </source>
</evidence>
<keyword evidence="5" id="KW-0597">Phosphoprotein</keyword>
<dbReference type="GO" id="GO:0008610">
    <property type="term" value="P:lipid biosynthetic process"/>
    <property type="evidence" value="ECO:0007669"/>
    <property type="project" value="UniProtKB-ARBA"/>
</dbReference>
<dbReference type="PROSITE" id="PS00012">
    <property type="entry name" value="PHOSPHOPANTETHEINE"/>
    <property type="match status" value="2"/>
</dbReference>
<dbReference type="InterPro" id="IPR020845">
    <property type="entry name" value="AMP-binding_CS"/>
</dbReference>
<dbReference type="Gene3D" id="3.40.50.980">
    <property type="match status" value="2"/>
</dbReference>
<dbReference type="FunFam" id="1.10.1200.10:FF:000005">
    <property type="entry name" value="Nonribosomal peptide synthetase 1"/>
    <property type="match status" value="1"/>
</dbReference>
<dbReference type="Proteomes" id="UP000264146">
    <property type="component" value="Chromosome"/>
</dbReference>
<evidence type="ECO:0000313" key="11">
    <source>
        <dbReference type="EMBL" id="SUM85994.1"/>
    </source>
</evidence>
<sequence length="2383" mass="271851">MVLYENASITQHYGPDLFNRDPSIPPHTYVVHLPKSMEVQRLLYALTQLVQTQSLLRASFKYVEGELKYQIRQFAPFIEVVHEDCVSSDLDFESDLEQNPFDLTLPTTAPLFTFKIICFTDCTLLQFNVSPLIFDAASMPIFLSQLSHYYEKPFQLITLTQSFTELIQQMHQLRRLPSFQMQLQQWQSHQGVRDTYHAYMPVQSLTDQHHTQWQMVKIQHDELSLDDIYSGIILANHFIGRSEDVHVGLTTTRTPSFDEGKAIGPRIRILPGCFHVDRTLSYQQFKTQLSSRMNTIVDEEVLHLTDLIEARTGFPFETLIHSEPIHYTFEIAGEVCEAERLKPIETEAALDVYVQEVENGYVVKMLYNRNQYDDLTIETYANLIRHLCLQGVTRPEVPMNTFSLMTTDQDESLLQQLLRTESATFATVPELFAEQVQRHHDKIAVRFENDSLTYAQLDRLTNQVARQIRARGVKPNDYIAVMAERSMEMIVAVLGIVKSGAAYVPIDPDYPEARIQYILEDVQPALLVLHQVELDTTVPTVSLKDLQVGSEAAVPVVNHSDDDVYVIYTSGTTGQPKGTRIMHQSVDRLVKAVDYVTLDETTKILLSGTIAFDAVTFEIYGALLNGGELVVLSKDQLLNPKALGQAIRKYEINTMWLTASLFNATVSRHVEALEPLSYLLVGGEALTRKWVELLHQRPKHPQIINGYGPTESTTFTTTYAMPETIPARIPIGKPIRETDLYILQGTQRCGVGVPGELCIGGAGLAKEYLNRPELTASRFIDYPFGTGKVYRTGDLVRLQPDGEIDYLGRLDKQVKIRGFRIELTEIERAIERIHGVNKAVVVIREIEGDKQLYAFYEGEQEISNHTMTTTLSAQMPSYMVPLSFQRIDQIPMTVNGKLNTQALPDPELRLQSDYAAPRNEIEQVLCHIFEEVLHIERVSIHDHFFELGGHSLKATLVVNRIERELHKSMTVGDLMKYPTVALLSARLEDVSETHSEMIPIITSNQQAYPASAAQSGMYFLWQLNPDDTVYNVPFIWQLSAPLDIAKLRHAVSQLIERHEILRTQFGMENQQVYQYIQDCYTPDFEVVTLDEQDPQVLVERMVQPFDLEHDRLLRIRYIQTPEDDFLFMDTHHSVNDGMSQTLILDELSQLYQDKSLPTMTHQYKDYSEWIKQRDMTDHHAYWHQLLAETPPTLELPLDYPRPHVKSTEGDMYQWQLDEVLSHKIRQYVQQHDVTDFMFFMSVIMVLLSQYSRQEEIVLGSVMSARTHPDTERMLGMFANSVVFKGQPTRNKPWLTFLEEMKTMSLAAYAHQDYPFSVLVDELIAQRDASRHPFFDVIVVRQNNEVHHAHFGHSRLTHQPPKSTTAKFDLSFIIEEVHHQFVWNIEYRTDLFQKETIHHMCDQFEVMIQTILEQDLLRIGQLPIARPDMRQWLETHVTPKPMAYPEQETVGSRIEQLALQTPEATALIFDNQHHSIHRLYRRALAIARHLYEQGCRKGDRVALLMTRGPEMIESMIAAAWLGCPYVPIDPDYPASRIDFILKDAEVKHILTNAPAHSTTVTNSDVRSCVIREDDAQVIQSSEHVEANDVLYMIYTSGTTGQPKGVQITHRNVMNLVTGWSQYIQLTSQDVLLQYANIVFDASVMEIYCALFNACPLVIASERERKDIFALEHCLRTQHVTVASIPAQLCMMMTDYHLRCLVTGGSVSTPELVDRVRPHCEMYVNAYGPTESTVITTAWMDDGKSTLQRVPIGRPIPNVQVYIMSEGRLCGVGVPGELCIAGDSLAKGYLNRPEVNAQAFIPHPWGDGQLYRTGDLARYLNNGEIEFLGRIDQQQKLNGYRIELEEITNQMNQIAGVLDSAVTVDRTRAHPFLVGYYVAETEQSDVIRRALTDQLPQYMVPQVFIKLDQLPLTPNGKLDTKALPAADSQQVRTLTPPRNKQEQQYVDVFEQVLNVSPIGIDDDFFELGGNSLATMKVVMLLKHKGIETSMQAIYEYKTIRALINQSESTQLNVPGNIDALQTMIATNQTPLSKVSQQSLGTVLLTGATGFLGAYLLYELTERHQRVHCLVRAESASQARDRLIDNLNHYFEPSTCEKMMHNVDIIYGDTNQDFTQLATSIDTIIHAAARTDHFGEDEDFYEANVKSTAQLISLAKQAQAQLIYISTLSVAGTFSEEQEDTQFSETAIFKNQQITSPYARSKFYAELEVLQAMREGLKAKMMRVGNLTSSRHGNITMKNMRTNRFSIVMHDLLQLDKIGVSAAQTPISFSFVDEAAQMVVQFAEIQQSTYNIFHITNNHEYTMQSMLEKLTNRTIKVVDDATFDQYVHDAGYYAWVGLMHHDDKLKPAIITQDFTQSVMNALDLSWSELSETWLARWQQRLNDTFK</sequence>
<dbReference type="CDD" id="cd19531">
    <property type="entry name" value="LCL_NRPS-like"/>
    <property type="match status" value="1"/>
</dbReference>
<dbReference type="InterPro" id="IPR036736">
    <property type="entry name" value="ACP-like_sf"/>
</dbReference>
<dbReference type="InterPro" id="IPR009081">
    <property type="entry name" value="PP-bd_ACP"/>
</dbReference>
<dbReference type="RefSeq" id="WP_126496381.1">
    <property type="nucleotide sequence ID" value="NZ_LR962863.1"/>
</dbReference>
<keyword evidence="7" id="KW-0045">Antibiotic biosynthesis</keyword>
<dbReference type="EMBL" id="LR962863">
    <property type="protein sequence ID" value="CAD7358538.1"/>
    <property type="molecule type" value="Genomic_DNA"/>
</dbReference>
<evidence type="ECO:0000256" key="5">
    <source>
        <dbReference type="ARBA" id="ARBA00022553"/>
    </source>
</evidence>
<dbReference type="InterPro" id="IPR010071">
    <property type="entry name" value="AA_adenyl_dom"/>
</dbReference>
<dbReference type="Gene3D" id="3.40.50.720">
    <property type="entry name" value="NAD(P)-binding Rossmann-like Domain"/>
    <property type="match status" value="1"/>
</dbReference>
<comment type="similarity">
    <text evidence="2">Belongs to the ATP-dependent AMP-binding enzyme family.</text>
</comment>
<dbReference type="InterPro" id="IPR042099">
    <property type="entry name" value="ANL_N_sf"/>
</dbReference>
<protein>
    <recommendedName>
        <fullName evidence="3">Putative long chain fatty acid-CoA ligase VraA</fullName>
    </recommendedName>
    <alternativeName>
        <fullName evidence="8">Acyl-CoA synthetase</fullName>
    </alternativeName>
</protein>
<dbReference type="SUPFAM" id="SSF51735">
    <property type="entry name" value="NAD(P)-binding Rossmann-fold domains"/>
    <property type="match status" value="1"/>
</dbReference>
<comment type="cofactor">
    <cofactor evidence="1">
        <name>pantetheine 4'-phosphate</name>
        <dbReference type="ChEBI" id="CHEBI:47942"/>
    </cofactor>
</comment>
<evidence type="ECO:0000256" key="3">
    <source>
        <dbReference type="ARBA" id="ARBA00017625"/>
    </source>
</evidence>
<evidence type="ECO:0000256" key="2">
    <source>
        <dbReference type="ARBA" id="ARBA00006432"/>
    </source>
</evidence>
<dbReference type="Gene3D" id="1.10.1200.10">
    <property type="entry name" value="ACP-like"/>
    <property type="match status" value="2"/>
</dbReference>
<evidence type="ECO:0000256" key="6">
    <source>
        <dbReference type="ARBA" id="ARBA00022598"/>
    </source>
</evidence>
<dbReference type="GO" id="GO:0005829">
    <property type="term" value="C:cytosol"/>
    <property type="evidence" value="ECO:0007669"/>
    <property type="project" value="TreeGrafter"/>
</dbReference>
<feature type="domain" description="Carrier" evidence="9">
    <location>
        <begin position="916"/>
        <end position="991"/>
    </location>
</feature>
<dbReference type="NCBIfam" id="NF047350">
    <property type="entry name" value="aureusi_NRPS"/>
    <property type="match status" value="1"/>
</dbReference>
<dbReference type="NCBIfam" id="NF003417">
    <property type="entry name" value="PRK04813.1"/>
    <property type="match status" value="2"/>
</dbReference>
<dbReference type="Gene3D" id="2.30.38.10">
    <property type="entry name" value="Luciferase, Domain 3"/>
    <property type="match status" value="1"/>
</dbReference>
<dbReference type="GO" id="GO:0044550">
    <property type="term" value="P:secondary metabolite biosynthetic process"/>
    <property type="evidence" value="ECO:0007669"/>
    <property type="project" value="TreeGrafter"/>
</dbReference>
<dbReference type="InterPro" id="IPR013120">
    <property type="entry name" value="FAR_NAD-bd"/>
</dbReference>
<dbReference type="SMART" id="SM00823">
    <property type="entry name" value="PKS_PP"/>
    <property type="match status" value="1"/>
</dbReference>
<evidence type="ECO:0000256" key="7">
    <source>
        <dbReference type="ARBA" id="ARBA00023194"/>
    </source>
</evidence>
<dbReference type="InterPro" id="IPR006162">
    <property type="entry name" value="Ppantetheine_attach_site"/>
</dbReference>
<dbReference type="Gene3D" id="3.40.50.12780">
    <property type="entry name" value="N-terminal domain of ligase-like"/>
    <property type="match status" value="1"/>
</dbReference>
<dbReference type="CDD" id="cd05930">
    <property type="entry name" value="A_NRPS"/>
    <property type="match status" value="1"/>
</dbReference>
<evidence type="ECO:0000256" key="1">
    <source>
        <dbReference type="ARBA" id="ARBA00001957"/>
    </source>
</evidence>
<dbReference type="NCBIfam" id="TIGR01733">
    <property type="entry name" value="AA-adenyl-dom"/>
    <property type="match status" value="2"/>
</dbReference>
<dbReference type="InterPro" id="IPR036291">
    <property type="entry name" value="NAD(P)-bd_dom_sf"/>
</dbReference>
<dbReference type="PROSITE" id="PS00455">
    <property type="entry name" value="AMP_BINDING"/>
    <property type="match status" value="2"/>
</dbReference>
<dbReference type="Gene3D" id="3.30.559.30">
    <property type="entry name" value="Nonribosomal peptide synthetase, condensation domain"/>
    <property type="match status" value="2"/>
</dbReference>
<dbReference type="Gene3D" id="3.30.300.30">
    <property type="match status" value="2"/>
</dbReference>
<dbReference type="InterPro" id="IPR023213">
    <property type="entry name" value="CAT-like_dom_sf"/>
</dbReference>
<dbReference type="PROSITE" id="PS50075">
    <property type="entry name" value="CARRIER"/>
    <property type="match status" value="2"/>
</dbReference>
<evidence type="ECO:0000313" key="12">
    <source>
        <dbReference type="Proteomes" id="UP000264146"/>
    </source>
</evidence>
<gene>
    <name evidence="11" type="primary">tycC</name>
    <name evidence="11" type="ORF">NCTC12218_00119</name>
</gene>
<evidence type="ECO:0000256" key="4">
    <source>
        <dbReference type="ARBA" id="ARBA00022450"/>
    </source>
</evidence>
<dbReference type="InterPro" id="IPR000873">
    <property type="entry name" value="AMP-dep_synth/lig_dom"/>
</dbReference>
<reference evidence="10 12" key="2">
    <citation type="submission" date="2020-11" db="EMBL/GenBank/DDBJ databases">
        <authorList>
            <consortium name="Pathogen Informatics"/>
        </authorList>
    </citation>
    <scope>NUCLEOTIDE SEQUENCE [LARGE SCALE GENOMIC DNA]</scope>
    <source>
        <strain evidence="10 12">NCTC12218</strain>
    </source>
</reference>
<evidence type="ECO:0000313" key="10">
    <source>
        <dbReference type="EMBL" id="CAD7358538.1"/>
    </source>
</evidence>
<dbReference type="Pfam" id="PF00668">
    <property type="entry name" value="Condensation"/>
    <property type="match status" value="1"/>
</dbReference>
<proteinExistence type="inferred from homology"/>
<keyword evidence="4" id="KW-0596">Phosphopantetheine</keyword>
<feature type="domain" description="Carrier" evidence="9">
    <location>
        <begin position="1934"/>
        <end position="2008"/>
    </location>
</feature>
<dbReference type="CDD" id="cd12117">
    <property type="entry name" value="A_NRPS_Srf_like"/>
    <property type="match status" value="1"/>
</dbReference>
<dbReference type="GO" id="GO:0016874">
    <property type="term" value="F:ligase activity"/>
    <property type="evidence" value="ECO:0007669"/>
    <property type="project" value="UniProtKB-KW"/>
</dbReference>
<dbReference type="SUPFAM" id="SSF47336">
    <property type="entry name" value="ACP-like"/>
    <property type="match status" value="2"/>
</dbReference>
<dbReference type="PANTHER" id="PTHR45527:SF1">
    <property type="entry name" value="FATTY ACID SYNTHASE"/>
    <property type="match status" value="1"/>
</dbReference>
<name>A0A7Z7QMU8_STASC</name>
<dbReference type="SUPFAM" id="SSF52777">
    <property type="entry name" value="CoA-dependent acyltransferases"/>
    <property type="match status" value="4"/>
</dbReference>
<dbReference type="SUPFAM" id="SSF56801">
    <property type="entry name" value="Acetyl-CoA synthetase-like"/>
    <property type="match status" value="2"/>
</dbReference>
<accession>A0A7Z7QMU8</accession>
<dbReference type="Pfam" id="PF07993">
    <property type="entry name" value="NAD_binding_4"/>
    <property type="match status" value="1"/>
</dbReference>
<dbReference type="InterPro" id="IPR001242">
    <property type="entry name" value="Condensation_dom"/>
</dbReference>
<dbReference type="EMBL" id="UHEF01000001">
    <property type="protein sequence ID" value="SUM85994.1"/>
    <property type="molecule type" value="Genomic_DNA"/>
</dbReference>
<dbReference type="Gene3D" id="3.30.559.10">
    <property type="entry name" value="Chloramphenicol acetyltransferase-like domain"/>
    <property type="match status" value="2"/>
</dbReference>
<organism evidence="11">
    <name type="scientific">Staphylococcus schleiferi</name>
    <dbReference type="NCBI Taxonomy" id="1295"/>
    <lineage>
        <taxon>Bacteria</taxon>
        <taxon>Bacillati</taxon>
        <taxon>Bacillota</taxon>
        <taxon>Bacilli</taxon>
        <taxon>Bacillales</taxon>
        <taxon>Staphylococcaceae</taxon>
        <taxon>Staphylococcus</taxon>
    </lineage>
</organism>